<proteinExistence type="predicted"/>
<sequence>MANEIKRNNAKKLSNALEQRNLDHSKSSLEGKFDHLSYSYSCVKAFKDNKAIIGNLAALHEAQYQGLEHQPGLYTLSGERERPICQPFYFSSNPESDAQTDYGENVYAVESLHFNQSPVNQRPESEQEFFNKKLSLQWLKYQFKYINSLWPYIKESVLPKVCRRNQKMKMEMLLNQMDEETKHKLKEYVNKLDLTIQERHSLCNESIIEIDITPLMTDPSQLQAFLTFLNTIESNTSKGFREDDQYCPKTCEPFGNKVAVEDNLVVDKVLQGHSLFQTNKNGTLQLQRGINEMANCDRHNDSKRKTRFENPSVEHLHFSTHTGHRGTVNKNNTDKEYELGCSNLDYSENNWFNCERMYNCESNRMNSILDATQRPRLKSTITTKQRIYKHQHDNIEKGIKRNYNTNLVKDVICTETSFANYPGYNRTNRIEANGSPGKNYSCKCLLHQTREDYNRYREQCLFGKGDEESYNLLKYVADSKLNSKYKIGQSHNSKNNSMYFGIESEEEPQKENVFQKFKHNEEGKLLVKQSNTNFARKSNSLPFIDPANPIKTGDNYKLCPKKVIVNSPKKDKLHKKNFSNKNLFDEKNAEVEQVIQMFTKKTATNDAMEHLTSCDSSEKNSQAPNEFRVVRVEDIEKLLCAINYSTDNFCDEKWMKPNKNRGMKDVNRKHEQFSVNACYESLNYSINSFAWNKNNSEKESISTSCSQPNNSSPSSYDHSNKHTDSFSLCSSYCHSEQSGKSERYTKYTETNKKQSNYEHEVIKYKGNQNFMENHQEEENCYNSWCKPIKNANLCEQTTKQNREKHQNANWKVVLNNEIGGELEDTFYVKDKHGYDTFDLNKYSFIDPTFKASNQIKINNSKFSGDNTTNQSLKPQNTRMVIKINPEIQAEKDFNSTKMPKKHLKLNAFTPKKLYRSISSIFKRNGERLSDTNQLNLRKLPTKWNTNSDKERKIVNGNNTVDYSSRQDCCTDTSGASTASSNMLSTDTLILANLEKLCLEVQNHRDKINLIQEYLHQQLN</sequence>
<dbReference type="EMBL" id="GECU01016877">
    <property type="protein sequence ID" value="JAS90829.1"/>
    <property type="molecule type" value="Transcribed_RNA"/>
</dbReference>
<name>A0A1B6IV61_9HEMI</name>
<accession>A0A1B6IV61</accession>
<dbReference type="AlphaFoldDB" id="A0A1B6IV61"/>
<organism evidence="2">
    <name type="scientific">Homalodisca liturata</name>
    <dbReference type="NCBI Taxonomy" id="320908"/>
    <lineage>
        <taxon>Eukaryota</taxon>
        <taxon>Metazoa</taxon>
        <taxon>Ecdysozoa</taxon>
        <taxon>Arthropoda</taxon>
        <taxon>Hexapoda</taxon>
        <taxon>Insecta</taxon>
        <taxon>Pterygota</taxon>
        <taxon>Neoptera</taxon>
        <taxon>Paraneoptera</taxon>
        <taxon>Hemiptera</taxon>
        <taxon>Auchenorrhyncha</taxon>
        <taxon>Membracoidea</taxon>
        <taxon>Cicadellidae</taxon>
        <taxon>Cicadellinae</taxon>
        <taxon>Proconiini</taxon>
        <taxon>Homalodisca</taxon>
    </lineage>
</organism>
<protein>
    <submittedName>
        <fullName evidence="2">Uncharacterized protein</fullName>
    </submittedName>
</protein>
<feature type="region of interest" description="Disordered" evidence="1">
    <location>
        <begin position="700"/>
        <end position="719"/>
    </location>
</feature>
<feature type="compositionally biased region" description="Low complexity" evidence="1">
    <location>
        <begin position="701"/>
        <end position="715"/>
    </location>
</feature>
<evidence type="ECO:0000256" key="1">
    <source>
        <dbReference type="SAM" id="MobiDB-lite"/>
    </source>
</evidence>
<reference evidence="2" key="1">
    <citation type="submission" date="2015-11" db="EMBL/GenBank/DDBJ databases">
        <title>De novo transcriptome assembly of four potential Pierce s Disease insect vectors from Arizona vineyards.</title>
        <authorList>
            <person name="Tassone E.E."/>
        </authorList>
    </citation>
    <scope>NUCLEOTIDE SEQUENCE</scope>
</reference>
<evidence type="ECO:0000313" key="2">
    <source>
        <dbReference type="EMBL" id="JAS90829.1"/>
    </source>
</evidence>
<gene>
    <name evidence="2" type="ORF">g.36955</name>
</gene>